<dbReference type="GO" id="GO:0009117">
    <property type="term" value="P:nucleotide metabolic process"/>
    <property type="evidence" value="ECO:0007669"/>
    <property type="project" value="UniProtKB-KW"/>
</dbReference>
<dbReference type="GO" id="GO:0016779">
    <property type="term" value="F:nucleotidyltransferase activity"/>
    <property type="evidence" value="ECO:0007669"/>
    <property type="project" value="UniProtKB-KW"/>
</dbReference>
<evidence type="ECO:0000256" key="8">
    <source>
        <dbReference type="ARBA" id="ARBA00023118"/>
    </source>
</evidence>
<dbReference type="Proteomes" id="UP000279760">
    <property type="component" value="Chromosome 1"/>
</dbReference>
<keyword evidence="5" id="KW-0067">ATP-binding</keyword>
<dbReference type="GO" id="GO:0051607">
    <property type="term" value="P:defense response to virus"/>
    <property type="evidence" value="ECO:0007669"/>
    <property type="project" value="UniProtKB-KW"/>
</dbReference>
<dbReference type="AlphaFoldDB" id="A0A3G4VDI7"/>
<gene>
    <name evidence="13" type="ORF">ECB94_16500</name>
</gene>
<feature type="domain" description="Adenylyl/Guanylyl and SMODS C-terminal sensor" evidence="11">
    <location>
        <begin position="326"/>
        <end position="430"/>
    </location>
</feature>
<keyword evidence="2" id="KW-0548">Nucleotidyltransferase</keyword>
<evidence type="ECO:0000313" key="14">
    <source>
        <dbReference type="Proteomes" id="UP000279760"/>
    </source>
</evidence>
<protein>
    <recommendedName>
        <fullName evidence="9">Cyclic GMP-AMP synthase</fullName>
    </recommendedName>
</protein>
<feature type="domain" description="Cyclic GMP-AMP synthase DncV-like nucleotidyltransferase" evidence="12">
    <location>
        <begin position="56"/>
        <end position="142"/>
    </location>
</feature>
<keyword evidence="7" id="KW-0546">Nucleotide metabolism</keyword>
<comment type="catalytic activity">
    <reaction evidence="10">
        <text>GTP + ATP = 3',3'-cGAMP + 2 diphosphate</text>
        <dbReference type="Rhea" id="RHEA:35647"/>
        <dbReference type="ChEBI" id="CHEBI:30616"/>
        <dbReference type="ChEBI" id="CHEBI:33019"/>
        <dbReference type="ChEBI" id="CHEBI:37565"/>
        <dbReference type="ChEBI" id="CHEBI:71501"/>
    </reaction>
    <physiologicalReaction direction="left-to-right" evidence="10">
        <dbReference type="Rhea" id="RHEA:35648"/>
    </physiologicalReaction>
</comment>
<evidence type="ECO:0000256" key="4">
    <source>
        <dbReference type="ARBA" id="ARBA00022741"/>
    </source>
</evidence>
<reference evidence="13 14" key="1">
    <citation type="submission" date="2018-11" db="EMBL/GenBank/DDBJ databases">
        <title>Complete Genome Sequence of Vbrio mediterranei 117-T6: a Potential Pathogen Bacteria Isolated from the Conchocelis of Pyropia.</title>
        <authorList>
            <person name="Liu Q."/>
        </authorList>
    </citation>
    <scope>NUCLEOTIDE SEQUENCE [LARGE SCALE GENOMIC DNA]</scope>
    <source>
        <strain evidence="13 14">117-T6</strain>
    </source>
</reference>
<evidence type="ECO:0000256" key="1">
    <source>
        <dbReference type="ARBA" id="ARBA00022679"/>
    </source>
</evidence>
<evidence type="ECO:0000256" key="5">
    <source>
        <dbReference type="ARBA" id="ARBA00022840"/>
    </source>
</evidence>
<dbReference type="Pfam" id="PF18134">
    <property type="entry name" value="AGS_C"/>
    <property type="match status" value="1"/>
</dbReference>
<evidence type="ECO:0000256" key="3">
    <source>
        <dbReference type="ARBA" id="ARBA00022723"/>
    </source>
</evidence>
<keyword evidence="8" id="KW-0051">Antiviral defense</keyword>
<evidence type="ECO:0000313" key="13">
    <source>
        <dbReference type="EMBL" id="AYV22754.1"/>
    </source>
</evidence>
<dbReference type="InterPro" id="IPR048445">
    <property type="entry name" value="DncV-like_NTFase"/>
</dbReference>
<evidence type="ECO:0000256" key="9">
    <source>
        <dbReference type="ARBA" id="ARBA00044145"/>
    </source>
</evidence>
<sequence length="447" mass="50109">MNCADLLHNSDGSIETLHTRTRLSEVILKKGILKKDELIEYLRAELSEAFDCQIGFWLQGSRKSHTLIKPVDKNSSYDIDVGVYLFFDAENEGVSATDVKMTLKLALESYCEINDEPTLQDSKNACEGLKYSAFLTIDTPIYYIAHENASPMLATDSGWIDSDPKAIQTWLTNAQDNDTKRALMKRIVRYLKAWVNVKWNGTEHKKLPSLAINVLVARHLKQFDLEDDSFIHTTLSICEELESLFKVENPLNGQDILALSFESEVFAHTKLSELKKACLAANGASELQKSILFSELFEHYFPQIELSNFGGSTGLPATMKVPELAINHYAKDDKHIRTVTAGEVTVRKGESLTFSITNRSEFNEYCYAQWTVRNIGHQANDANDIGHKVVSSISESHQRGAAYTGVHTMECMIFSGAAVVGVSCIKVIVKPALPTVRKKKIFKGFRR</sequence>
<evidence type="ECO:0000259" key="11">
    <source>
        <dbReference type="Pfam" id="PF18134"/>
    </source>
</evidence>
<proteinExistence type="predicted"/>
<dbReference type="GO" id="GO:0046872">
    <property type="term" value="F:metal ion binding"/>
    <property type="evidence" value="ECO:0007669"/>
    <property type="project" value="UniProtKB-KW"/>
</dbReference>
<keyword evidence="6" id="KW-0460">Magnesium</keyword>
<evidence type="ECO:0000256" key="10">
    <source>
        <dbReference type="ARBA" id="ARBA00048304"/>
    </source>
</evidence>
<evidence type="ECO:0000256" key="7">
    <source>
        <dbReference type="ARBA" id="ARBA00023080"/>
    </source>
</evidence>
<keyword evidence="4" id="KW-0547">Nucleotide-binding</keyword>
<dbReference type="GO" id="GO:0005524">
    <property type="term" value="F:ATP binding"/>
    <property type="evidence" value="ECO:0007669"/>
    <property type="project" value="UniProtKB-KW"/>
</dbReference>
<dbReference type="Pfam" id="PF21654">
    <property type="entry name" value="DncV-like_NTFase"/>
    <property type="match status" value="1"/>
</dbReference>
<keyword evidence="3" id="KW-0479">Metal-binding</keyword>
<evidence type="ECO:0000256" key="6">
    <source>
        <dbReference type="ARBA" id="ARBA00022842"/>
    </source>
</evidence>
<dbReference type="EMBL" id="CP033577">
    <property type="protein sequence ID" value="AYV22754.1"/>
    <property type="molecule type" value="Genomic_DNA"/>
</dbReference>
<evidence type="ECO:0000259" key="12">
    <source>
        <dbReference type="Pfam" id="PF21654"/>
    </source>
</evidence>
<dbReference type="InterPro" id="IPR040511">
    <property type="entry name" value="AGS_C"/>
</dbReference>
<name>A0A3G4VDI7_9VIBR</name>
<accession>A0A3G4VDI7</accession>
<evidence type="ECO:0000256" key="2">
    <source>
        <dbReference type="ARBA" id="ARBA00022695"/>
    </source>
</evidence>
<organism evidence="13 14">
    <name type="scientific">Vibrio mediterranei</name>
    <dbReference type="NCBI Taxonomy" id="689"/>
    <lineage>
        <taxon>Bacteria</taxon>
        <taxon>Pseudomonadati</taxon>
        <taxon>Pseudomonadota</taxon>
        <taxon>Gammaproteobacteria</taxon>
        <taxon>Vibrionales</taxon>
        <taxon>Vibrionaceae</taxon>
        <taxon>Vibrio</taxon>
    </lineage>
</organism>
<keyword evidence="1" id="KW-0808">Transferase</keyword>